<dbReference type="InterPro" id="IPR035901">
    <property type="entry name" value="GIY-YIG_endonuc_sf"/>
</dbReference>
<protein>
    <recommendedName>
        <fullName evidence="2">GIY-YIG domain-containing protein</fullName>
    </recommendedName>
</protein>
<dbReference type="AlphaFoldDB" id="A0A9X1YKQ5"/>
<proteinExistence type="predicted"/>
<organism evidence="3 4">
    <name type="scientific">Scleromatobacter humisilvae</name>
    <dbReference type="NCBI Taxonomy" id="2897159"/>
    <lineage>
        <taxon>Bacteria</taxon>
        <taxon>Pseudomonadati</taxon>
        <taxon>Pseudomonadota</taxon>
        <taxon>Betaproteobacteria</taxon>
        <taxon>Burkholderiales</taxon>
        <taxon>Sphaerotilaceae</taxon>
        <taxon>Scleromatobacter</taxon>
    </lineage>
</organism>
<evidence type="ECO:0000313" key="4">
    <source>
        <dbReference type="Proteomes" id="UP001139353"/>
    </source>
</evidence>
<comment type="caution">
    <text evidence="3">The sequence shown here is derived from an EMBL/GenBank/DDBJ whole genome shotgun (WGS) entry which is preliminary data.</text>
</comment>
<feature type="domain" description="GIY-YIG" evidence="2">
    <location>
        <begin position="37"/>
        <end position="149"/>
    </location>
</feature>
<dbReference type="PROSITE" id="PS50164">
    <property type="entry name" value="GIY_YIG"/>
    <property type="match status" value="1"/>
</dbReference>
<dbReference type="InterPro" id="IPR000305">
    <property type="entry name" value="GIY-YIG_endonuc"/>
</dbReference>
<feature type="transmembrane region" description="Helical" evidence="1">
    <location>
        <begin position="41"/>
        <end position="63"/>
    </location>
</feature>
<accession>A0A9X1YKQ5</accession>
<dbReference type="EMBL" id="JAJLJH010000003">
    <property type="protein sequence ID" value="MCK9686695.1"/>
    <property type="molecule type" value="Genomic_DNA"/>
</dbReference>
<sequence length="152" mass="16554">MPEASTDENWFTAIPWSAPQAVETLRRGGVNRDLVPKAPGVYAFTLFDGPITLATRLGVLYVGKATTLRSRMKAYMIDPATLSVTGRGGGLSTSLKHAGKVGLLVQIQQRSRGTAPSGIFYRWAVTHDEAEARRLELLLLNYLRPGLNTADL</sequence>
<evidence type="ECO:0000313" key="3">
    <source>
        <dbReference type="EMBL" id="MCK9686695.1"/>
    </source>
</evidence>
<name>A0A9X1YKQ5_9BURK</name>
<dbReference type="Gene3D" id="3.40.1440.10">
    <property type="entry name" value="GIY-YIG endonuclease"/>
    <property type="match status" value="1"/>
</dbReference>
<keyword evidence="1" id="KW-1133">Transmembrane helix</keyword>
<evidence type="ECO:0000259" key="2">
    <source>
        <dbReference type="PROSITE" id="PS50164"/>
    </source>
</evidence>
<dbReference type="SUPFAM" id="SSF82771">
    <property type="entry name" value="GIY-YIG endonuclease"/>
    <property type="match status" value="1"/>
</dbReference>
<evidence type="ECO:0000256" key="1">
    <source>
        <dbReference type="SAM" id="Phobius"/>
    </source>
</evidence>
<dbReference type="Pfam" id="PF19239">
    <property type="entry name" value="GIY_YIG_domain"/>
    <property type="match status" value="1"/>
</dbReference>
<keyword evidence="1" id="KW-0472">Membrane</keyword>
<dbReference type="Proteomes" id="UP001139353">
    <property type="component" value="Unassembled WGS sequence"/>
</dbReference>
<keyword evidence="4" id="KW-1185">Reference proteome</keyword>
<dbReference type="RefSeq" id="WP_275682737.1">
    <property type="nucleotide sequence ID" value="NZ_JAJLJH010000003.1"/>
</dbReference>
<keyword evidence="1" id="KW-0812">Transmembrane</keyword>
<gene>
    <name evidence="3" type="ORF">LPC04_13355</name>
</gene>
<reference evidence="3" key="1">
    <citation type="submission" date="2021-11" db="EMBL/GenBank/DDBJ databases">
        <title>BS-T2-15 a new species belonging to the Comamonadaceae family isolated from the soil of a French oak forest.</title>
        <authorList>
            <person name="Mieszkin S."/>
            <person name="Alain K."/>
        </authorList>
    </citation>
    <scope>NUCLEOTIDE SEQUENCE</scope>
    <source>
        <strain evidence="3">BS-T2-15</strain>
    </source>
</reference>